<comment type="caution">
    <text evidence="2">The sequence shown here is derived from an EMBL/GenBank/DDBJ whole genome shotgun (WGS) entry which is preliminary data.</text>
</comment>
<dbReference type="InterPro" id="IPR036866">
    <property type="entry name" value="RibonucZ/Hydroxyglut_hydro"/>
</dbReference>
<dbReference type="EMBL" id="JAUSVL010000001">
    <property type="protein sequence ID" value="MDQ0289349.1"/>
    <property type="molecule type" value="Genomic_DNA"/>
</dbReference>
<protein>
    <submittedName>
        <fullName evidence="2">Phosphoribosyl 1,2-cyclic phosphodiesterase</fullName>
    </submittedName>
</protein>
<reference evidence="2" key="1">
    <citation type="submission" date="2023-07" db="EMBL/GenBank/DDBJ databases">
        <title>Genomic Encyclopedia of Type Strains, Phase IV (KMG-IV): sequencing the most valuable type-strain genomes for metagenomic binning, comparative biology and taxonomic classification.</title>
        <authorList>
            <person name="Goeker M."/>
        </authorList>
    </citation>
    <scope>NUCLEOTIDE SEQUENCE</scope>
    <source>
        <strain evidence="2">DSM 24202</strain>
    </source>
</reference>
<dbReference type="AlphaFoldDB" id="A0AAE3VF32"/>
<dbReference type="Proteomes" id="UP001238163">
    <property type="component" value="Unassembled WGS sequence"/>
</dbReference>
<organism evidence="2 3">
    <name type="scientific">Oligosphaera ethanolica</name>
    <dbReference type="NCBI Taxonomy" id="760260"/>
    <lineage>
        <taxon>Bacteria</taxon>
        <taxon>Pseudomonadati</taxon>
        <taxon>Lentisphaerota</taxon>
        <taxon>Oligosphaeria</taxon>
        <taxon>Oligosphaerales</taxon>
        <taxon>Oligosphaeraceae</taxon>
        <taxon>Oligosphaera</taxon>
    </lineage>
</organism>
<dbReference type="Gene3D" id="3.60.15.10">
    <property type="entry name" value="Ribonuclease Z/Hydroxyacylglutathione hydrolase-like"/>
    <property type="match status" value="1"/>
</dbReference>
<dbReference type="RefSeq" id="WP_307260771.1">
    <property type="nucleotide sequence ID" value="NZ_JAUSVL010000001.1"/>
</dbReference>
<proteinExistence type="predicted"/>
<sequence length="267" mass="29635">MVSSQNHLGVTVLGSGSKGNAVLVHCGGDAILIDAGFSLKDTRRRMTEAGLPEDMLRAIVVTHEHDDHVRGLRVCANHYDVPIYATRKCADVLRQRDDKIGQLALFAAGSSFSISRFVLEPFSIPHDANDPVGFVIRCGDRKIGIATDMGHVSAIVEYQLRACDTLVLESNHDMNLLAASTRPWSLKQRIMGRHGHLSNEASRDLLTHVVAENTRNVILAHMSEECNRLDLVERCAHDCLEHMQRPDIAMRVAYQDRPIPTAWVDCL</sequence>
<dbReference type="InterPro" id="IPR052533">
    <property type="entry name" value="WalJ/YycJ-like"/>
</dbReference>
<gene>
    <name evidence="2" type="ORF">J3R75_001456</name>
</gene>
<dbReference type="PANTHER" id="PTHR47619:SF1">
    <property type="entry name" value="EXODEOXYRIBONUCLEASE WALJ"/>
    <property type="match status" value="1"/>
</dbReference>
<evidence type="ECO:0000313" key="2">
    <source>
        <dbReference type="EMBL" id="MDQ0289349.1"/>
    </source>
</evidence>
<evidence type="ECO:0000313" key="3">
    <source>
        <dbReference type="Proteomes" id="UP001238163"/>
    </source>
</evidence>
<dbReference type="Pfam" id="PF12706">
    <property type="entry name" value="Lactamase_B_2"/>
    <property type="match status" value="1"/>
</dbReference>
<keyword evidence="3" id="KW-1185">Reference proteome</keyword>
<dbReference type="SMART" id="SM00849">
    <property type="entry name" value="Lactamase_B"/>
    <property type="match status" value="1"/>
</dbReference>
<dbReference type="InterPro" id="IPR001279">
    <property type="entry name" value="Metallo-B-lactamas"/>
</dbReference>
<feature type="domain" description="Metallo-beta-lactamase" evidence="1">
    <location>
        <begin position="18"/>
        <end position="194"/>
    </location>
</feature>
<dbReference type="SUPFAM" id="SSF56281">
    <property type="entry name" value="Metallo-hydrolase/oxidoreductase"/>
    <property type="match status" value="1"/>
</dbReference>
<name>A0AAE3VF32_9BACT</name>
<dbReference type="PANTHER" id="PTHR47619">
    <property type="entry name" value="METALLO-HYDROLASE YYCJ-RELATED"/>
    <property type="match status" value="1"/>
</dbReference>
<accession>A0AAE3VF32</accession>
<evidence type="ECO:0000259" key="1">
    <source>
        <dbReference type="SMART" id="SM00849"/>
    </source>
</evidence>